<evidence type="ECO:0000256" key="1">
    <source>
        <dbReference type="SAM" id="MobiDB-lite"/>
    </source>
</evidence>
<dbReference type="Proteomes" id="UP001066276">
    <property type="component" value="Chromosome 5"/>
</dbReference>
<evidence type="ECO:0000313" key="3">
    <source>
        <dbReference type="Proteomes" id="UP001066276"/>
    </source>
</evidence>
<accession>A0AAV7RUR4</accession>
<proteinExistence type="predicted"/>
<feature type="region of interest" description="Disordered" evidence="1">
    <location>
        <begin position="47"/>
        <end position="71"/>
    </location>
</feature>
<organism evidence="2 3">
    <name type="scientific">Pleurodeles waltl</name>
    <name type="common">Iberian ribbed newt</name>
    <dbReference type="NCBI Taxonomy" id="8319"/>
    <lineage>
        <taxon>Eukaryota</taxon>
        <taxon>Metazoa</taxon>
        <taxon>Chordata</taxon>
        <taxon>Craniata</taxon>
        <taxon>Vertebrata</taxon>
        <taxon>Euteleostomi</taxon>
        <taxon>Amphibia</taxon>
        <taxon>Batrachia</taxon>
        <taxon>Caudata</taxon>
        <taxon>Salamandroidea</taxon>
        <taxon>Salamandridae</taxon>
        <taxon>Pleurodelinae</taxon>
        <taxon>Pleurodeles</taxon>
    </lineage>
</organism>
<keyword evidence="3" id="KW-1185">Reference proteome</keyword>
<feature type="compositionally biased region" description="Basic and acidic residues" evidence="1">
    <location>
        <begin position="54"/>
        <end position="71"/>
    </location>
</feature>
<reference evidence="2" key="1">
    <citation type="journal article" date="2022" name="bioRxiv">
        <title>Sequencing and chromosome-scale assembly of the giantPleurodeles waltlgenome.</title>
        <authorList>
            <person name="Brown T."/>
            <person name="Elewa A."/>
            <person name="Iarovenko S."/>
            <person name="Subramanian E."/>
            <person name="Araus A.J."/>
            <person name="Petzold A."/>
            <person name="Susuki M."/>
            <person name="Suzuki K.-i.T."/>
            <person name="Hayashi T."/>
            <person name="Toyoda A."/>
            <person name="Oliveira C."/>
            <person name="Osipova E."/>
            <person name="Leigh N.D."/>
            <person name="Simon A."/>
            <person name="Yun M.H."/>
        </authorList>
    </citation>
    <scope>NUCLEOTIDE SEQUENCE</scope>
    <source>
        <strain evidence="2">20211129_DDA</strain>
        <tissue evidence="2">Liver</tissue>
    </source>
</reference>
<comment type="caution">
    <text evidence="2">The sequence shown here is derived from an EMBL/GenBank/DDBJ whole genome shotgun (WGS) entry which is preliminary data.</text>
</comment>
<gene>
    <name evidence="2" type="ORF">NDU88_007980</name>
</gene>
<dbReference type="EMBL" id="JANPWB010000009">
    <property type="protein sequence ID" value="KAJ1155245.1"/>
    <property type="molecule type" value="Genomic_DNA"/>
</dbReference>
<sequence>MSSSHRSDSDVSIKTVHTADVCGAEWSRLCCAAEMAQNTLRGSKVCGASNNWRSGKEEAKETADPDPKDHSEVRSLGAAISIMPLDDAGGVLANSTTVAVAATPMASMEPLTIGETVCVAQFGGLAEAAKSNVVTELTSMAGMSAMPIMVGTKLSAGGIVVNDVQATEGEQAKNVEIEEGVLLGKKGETVKKLPQPLEVSDCFLTKPCTDVD</sequence>
<name>A0AAV7RUR4_PLEWA</name>
<dbReference type="AlphaFoldDB" id="A0AAV7RUR4"/>
<protein>
    <submittedName>
        <fullName evidence="2">Uncharacterized protein</fullName>
    </submittedName>
</protein>
<evidence type="ECO:0000313" key="2">
    <source>
        <dbReference type="EMBL" id="KAJ1155245.1"/>
    </source>
</evidence>